<comment type="caution">
    <text evidence="1">The sequence shown here is derived from an EMBL/GenBank/DDBJ whole genome shotgun (WGS) entry which is preliminary data.</text>
</comment>
<reference evidence="1" key="1">
    <citation type="journal article" date="2014" name="Int. J. Syst. Evol. Microbiol.">
        <title>Complete genome sequence of Corynebacterium casei LMG S-19264T (=DSM 44701T), isolated from a smear-ripened cheese.</title>
        <authorList>
            <consortium name="US DOE Joint Genome Institute (JGI-PGF)"/>
            <person name="Walter F."/>
            <person name="Albersmeier A."/>
            <person name="Kalinowski J."/>
            <person name="Ruckert C."/>
        </authorList>
    </citation>
    <scope>NUCLEOTIDE SEQUENCE</scope>
    <source>
        <strain evidence="1">CCM 7684</strain>
    </source>
</reference>
<evidence type="ECO:0000313" key="2">
    <source>
        <dbReference type="Proteomes" id="UP000602745"/>
    </source>
</evidence>
<proteinExistence type="predicted"/>
<accession>A0A8J3DYT6</accession>
<organism evidence="1 2">
    <name type="scientific">Agaricicola taiwanensis</name>
    <dbReference type="NCBI Taxonomy" id="591372"/>
    <lineage>
        <taxon>Bacteria</taxon>
        <taxon>Pseudomonadati</taxon>
        <taxon>Pseudomonadota</taxon>
        <taxon>Alphaproteobacteria</taxon>
        <taxon>Rhodobacterales</taxon>
        <taxon>Paracoccaceae</taxon>
        <taxon>Agaricicola</taxon>
    </lineage>
</organism>
<reference evidence="1" key="2">
    <citation type="submission" date="2020-09" db="EMBL/GenBank/DDBJ databases">
        <authorList>
            <person name="Sun Q."/>
            <person name="Sedlacek I."/>
        </authorList>
    </citation>
    <scope>NUCLEOTIDE SEQUENCE</scope>
    <source>
        <strain evidence="1">CCM 7684</strain>
    </source>
</reference>
<sequence length="133" mass="14957">MVARRWHGLCDTWVTQPMRVPNWDGSRKEMIVTPISAQLYVPRRDRETPRNLGDEGYRLDDTVEVIEVSPVRASRQPSDAAVVAQLMATQLDAPQTRRLRRIESAEGAAAYRSTRDGIARARAAAVAMPSWKV</sequence>
<dbReference type="AlphaFoldDB" id="A0A8J3DYT6"/>
<gene>
    <name evidence="1" type="ORF">GCM10007276_29810</name>
</gene>
<protein>
    <submittedName>
        <fullName evidence="1">Uncharacterized protein</fullName>
    </submittedName>
</protein>
<evidence type="ECO:0000313" key="1">
    <source>
        <dbReference type="EMBL" id="GGE50796.1"/>
    </source>
</evidence>
<name>A0A8J3DYT6_9RHOB</name>
<dbReference type="Proteomes" id="UP000602745">
    <property type="component" value="Unassembled WGS sequence"/>
</dbReference>
<dbReference type="EMBL" id="BMCP01000004">
    <property type="protein sequence ID" value="GGE50796.1"/>
    <property type="molecule type" value="Genomic_DNA"/>
</dbReference>
<keyword evidence="2" id="KW-1185">Reference proteome</keyword>